<evidence type="ECO:0000313" key="1">
    <source>
        <dbReference type="EMBL" id="TFK33615.1"/>
    </source>
</evidence>
<organism evidence="1 2">
    <name type="scientific">Crucibulum laeve</name>
    <dbReference type="NCBI Taxonomy" id="68775"/>
    <lineage>
        <taxon>Eukaryota</taxon>
        <taxon>Fungi</taxon>
        <taxon>Dikarya</taxon>
        <taxon>Basidiomycota</taxon>
        <taxon>Agaricomycotina</taxon>
        <taxon>Agaricomycetes</taxon>
        <taxon>Agaricomycetidae</taxon>
        <taxon>Agaricales</taxon>
        <taxon>Agaricineae</taxon>
        <taxon>Nidulariaceae</taxon>
        <taxon>Crucibulum</taxon>
    </lineage>
</organism>
<dbReference type="AlphaFoldDB" id="A0A5C3LLL4"/>
<keyword evidence="2" id="KW-1185">Reference proteome</keyword>
<protein>
    <submittedName>
        <fullName evidence="1">Uncharacterized protein</fullName>
    </submittedName>
</protein>
<gene>
    <name evidence="1" type="ORF">BDQ12DRAFT_690941</name>
</gene>
<dbReference type="EMBL" id="ML213645">
    <property type="protein sequence ID" value="TFK33615.1"/>
    <property type="molecule type" value="Genomic_DNA"/>
</dbReference>
<dbReference type="Proteomes" id="UP000308652">
    <property type="component" value="Unassembled WGS sequence"/>
</dbReference>
<accession>A0A5C3LLL4</accession>
<name>A0A5C3LLL4_9AGAR</name>
<proteinExistence type="predicted"/>
<evidence type="ECO:0000313" key="2">
    <source>
        <dbReference type="Proteomes" id="UP000308652"/>
    </source>
</evidence>
<reference evidence="1 2" key="1">
    <citation type="journal article" date="2019" name="Nat. Ecol. Evol.">
        <title>Megaphylogeny resolves global patterns of mushroom evolution.</title>
        <authorList>
            <person name="Varga T."/>
            <person name="Krizsan K."/>
            <person name="Foldi C."/>
            <person name="Dima B."/>
            <person name="Sanchez-Garcia M."/>
            <person name="Sanchez-Ramirez S."/>
            <person name="Szollosi G.J."/>
            <person name="Szarkandi J.G."/>
            <person name="Papp V."/>
            <person name="Albert L."/>
            <person name="Andreopoulos W."/>
            <person name="Angelini C."/>
            <person name="Antonin V."/>
            <person name="Barry K.W."/>
            <person name="Bougher N.L."/>
            <person name="Buchanan P."/>
            <person name="Buyck B."/>
            <person name="Bense V."/>
            <person name="Catcheside P."/>
            <person name="Chovatia M."/>
            <person name="Cooper J."/>
            <person name="Damon W."/>
            <person name="Desjardin D."/>
            <person name="Finy P."/>
            <person name="Geml J."/>
            <person name="Haridas S."/>
            <person name="Hughes K."/>
            <person name="Justo A."/>
            <person name="Karasinski D."/>
            <person name="Kautmanova I."/>
            <person name="Kiss B."/>
            <person name="Kocsube S."/>
            <person name="Kotiranta H."/>
            <person name="LaButti K.M."/>
            <person name="Lechner B.E."/>
            <person name="Liimatainen K."/>
            <person name="Lipzen A."/>
            <person name="Lukacs Z."/>
            <person name="Mihaltcheva S."/>
            <person name="Morgado L.N."/>
            <person name="Niskanen T."/>
            <person name="Noordeloos M.E."/>
            <person name="Ohm R.A."/>
            <person name="Ortiz-Santana B."/>
            <person name="Ovrebo C."/>
            <person name="Racz N."/>
            <person name="Riley R."/>
            <person name="Savchenko A."/>
            <person name="Shiryaev A."/>
            <person name="Soop K."/>
            <person name="Spirin V."/>
            <person name="Szebenyi C."/>
            <person name="Tomsovsky M."/>
            <person name="Tulloss R.E."/>
            <person name="Uehling J."/>
            <person name="Grigoriev I.V."/>
            <person name="Vagvolgyi C."/>
            <person name="Papp T."/>
            <person name="Martin F.M."/>
            <person name="Miettinen O."/>
            <person name="Hibbett D.S."/>
            <person name="Nagy L.G."/>
        </authorList>
    </citation>
    <scope>NUCLEOTIDE SEQUENCE [LARGE SCALE GENOMIC DNA]</scope>
    <source>
        <strain evidence="1 2">CBS 166.37</strain>
    </source>
</reference>
<sequence length="139" mass="15528">MTMTRTSTSIFGLSSTYIPSFFRRPFIFPLDPLLFFQLLLLLSQIFNNILRLPTVTHRPLQIRAENISYTVTGAFRQCQDLISGIKNGVAAGQEPVGELGFGGCYVLVADCVSMKKVGCSIWLLLVPTSAKQRYYNILT</sequence>